<evidence type="ECO:0000313" key="4">
    <source>
        <dbReference type="Proteomes" id="UP001165120"/>
    </source>
</evidence>
<dbReference type="InterPro" id="IPR005302">
    <property type="entry name" value="MoCF_Sase_C"/>
</dbReference>
<evidence type="ECO:0000313" key="3">
    <source>
        <dbReference type="EMBL" id="GME70563.1"/>
    </source>
</evidence>
<evidence type="ECO:0000259" key="2">
    <source>
        <dbReference type="PROSITE" id="PS51340"/>
    </source>
</evidence>
<accession>A0A9W6WG90</accession>
<keyword evidence="4" id="KW-1185">Reference proteome</keyword>
<dbReference type="Pfam" id="PF03476">
    <property type="entry name" value="MOSC_N"/>
    <property type="match status" value="1"/>
</dbReference>
<dbReference type="InterPro" id="IPR005303">
    <property type="entry name" value="MOCOS_middle"/>
</dbReference>
<gene>
    <name evidence="3" type="ORF">Cboi02_000287700</name>
</gene>
<feature type="compositionally biased region" description="Acidic residues" evidence="1">
    <location>
        <begin position="258"/>
        <end position="267"/>
    </location>
</feature>
<evidence type="ECO:0000256" key="1">
    <source>
        <dbReference type="SAM" id="MobiDB-lite"/>
    </source>
</evidence>
<dbReference type="AlphaFoldDB" id="A0A9W6WG90"/>
<dbReference type="SUPFAM" id="SSF141673">
    <property type="entry name" value="MOSC N-terminal domain-like"/>
    <property type="match status" value="1"/>
</dbReference>
<reference evidence="3" key="1">
    <citation type="submission" date="2023-04" db="EMBL/GenBank/DDBJ databases">
        <title>Candida boidinii NBRC 10035.</title>
        <authorList>
            <person name="Ichikawa N."/>
            <person name="Sato H."/>
            <person name="Tonouchi N."/>
        </authorList>
    </citation>
    <scope>NUCLEOTIDE SEQUENCE</scope>
    <source>
        <strain evidence="3">NBRC 10035</strain>
    </source>
</reference>
<feature type="region of interest" description="Disordered" evidence="1">
    <location>
        <begin position="256"/>
        <end position="280"/>
    </location>
</feature>
<name>A0A9W6WG90_CANBO</name>
<protein>
    <submittedName>
        <fullName evidence="3">Unnamed protein product</fullName>
    </submittedName>
</protein>
<feature type="domain" description="MOSC" evidence="2">
    <location>
        <begin position="256"/>
        <end position="434"/>
    </location>
</feature>
<dbReference type="PROSITE" id="PS51340">
    <property type="entry name" value="MOSC"/>
    <property type="match status" value="1"/>
</dbReference>
<feature type="compositionally biased region" description="Low complexity" evidence="1">
    <location>
        <begin position="268"/>
        <end position="278"/>
    </location>
</feature>
<dbReference type="GO" id="GO:0030170">
    <property type="term" value="F:pyridoxal phosphate binding"/>
    <property type="evidence" value="ECO:0007669"/>
    <property type="project" value="InterPro"/>
</dbReference>
<dbReference type="GO" id="GO:0030151">
    <property type="term" value="F:molybdenum ion binding"/>
    <property type="evidence" value="ECO:0007669"/>
    <property type="project" value="InterPro"/>
</dbReference>
<sequence>MSSSLSRNSLFLIAAAAAGSIFGIYEISKKIDFLSLVQTNKKQYLITDILRNVLNFKYSIDSSILKLFGLKGENGGTITKLRVYPLKSVGKGIEVDSWEIDKHGLKFDREYTLATFDKEKNYYTAVTLRTHPRLASVKVEFIEKKTSDGKLDGLFKFTYPLEGDNVDYDEFEGKSFFLPCIVTKVFLENSCSSLEPLKTELWGIEFESIVIDKFLPQDFIEGAGLPEDTVLLYTEKGKDVKVGSPDFKKFIDLSKDESDGETTDSELENSNSTTTTTNKGDTSVQIYRKSLFHDYYPILLISLSDVNDLNKKISQSEKFSDVGEINPFRFRPNILINDNEKLFDIDTWSEITVHSSKDENLKNSFIVPSRSARCTMPNVNLTKNEMDKRYPITNILSKYRRIDPDNQFQIFFGVYLNQLDSGFSINVGDKIEVIKRKITIFEDPA</sequence>
<comment type="caution">
    <text evidence="3">The sequence shown here is derived from an EMBL/GenBank/DDBJ whole genome shotgun (WGS) entry which is preliminary data.</text>
</comment>
<organism evidence="3 4">
    <name type="scientific">Candida boidinii</name>
    <name type="common">Yeast</name>
    <dbReference type="NCBI Taxonomy" id="5477"/>
    <lineage>
        <taxon>Eukaryota</taxon>
        <taxon>Fungi</taxon>
        <taxon>Dikarya</taxon>
        <taxon>Ascomycota</taxon>
        <taxon>Saccharomycotina</taxon>
        <taxon>Pichiomycetes</taxon>
        <taxon>Pichiales</taxon>
        <taxon>Pichiaceae</taxon>
        <taxon>Ogataea</taxon>
        <taxon>Ogataea/Candida clade</taxon>
    </lineage>
</organism>
<proteinExistence type="predicted"/>
<dbReference type="Pfam" id="PF03473">
    <property type="entry name" value="MOSC"/>
    <property type="match status" value="1"/>
</dbReference>
<dbReference type="GO" id="GO:0003824">
    <property type="term" value="F:catalytic activity"/>
    <property type="evidence" value="ECO:0007669"/>
    <property type="project" value="InterPro"/>
</dbReference>
<dbReference type="EMBL" id="BSXN01000918">
    <property type="protein sequence ID" value="GME70563.1"/>
    <property type="molecule type" value="Genomic_DNA"/>
</dbReference>
<dbReference type="Proteomes" id="UP001165120">
    <property type="component" value="Unassembled WGS sequence"/>
</dbReference>